<feature type="domain" description="HAMP" evidence="13">
    <location>
        <begin position="371"/>
        <end position="403"/>
    </location>
</feature>
<evidence type="ECO:0000256" key="11">
    <source>
        <dbReference type="SAM" id="Phobius"/>
    </source>
</evidence>
<evidence type="ECO:0000256" key="8">
    <source>
        <dbReference type="PROSITE-ProRule" id="PRU00284"/>
    </source>
</evidence>
<dbReference type="InterPro" id="IPR004089">
    <property type="entry name" value="MCPsignal_dom"/>
</dbReference>
<dbReference type="GO" id="GO:0007165">
    <property type="term" value="P:signal transduction"/>
    <property type="evidence" value="ECO:0007669"/>
    <property type="project" value="UniProtKB-KW"/>
</dbReference>
<dbReference type="PANTHER" id="PTHR43531">
    <property type="entry name" value="PROTEIN ICFG"/>
    <property type="match status" value="1"/>
</dbReference>
<feature type="transmembrane region" description="Helical" evidence="11">
    <location>
        <begin position="12"/>
        <end position="34"/>
    </location>
</feature>
<dbReference type="InterPro" id="IPR033479">
    <property type="entry name" value="dCache_1"/>
</dbReference>
<evidence type="ECO:0000256" key="3">
    <source>
        <dbReference type="ARBA" id="ARBA00022500"/>
    </source>
</evidence>
<dbReference type="PANTHER" id="PTHR43531:SF11">
    <property type="entry name" value="METHYL-ACCEPTING CHEMOTAXIS PROTEIN 3"/>
    <property type="match status" value="1"/>
</dbReference>
<dbReference type="InterPro" id="IPR004090">
    <property type="entry name" value="Chemotax_Me-accpt_rcpt"/>
</dbReference>
<gene>
    <name evidence="14" type="ORF">CRV08_01945</name>
</gene>
<evidence type="ECO:0000313" key="14">
    <source>
        <dbReference type="EMBL" id="RXJ70350.1"/>
    </source>
</evidence>
<dbReference type="CDD" id="cd11386">
    <property type="entry name" value="MCP_signal"/>
    <property type="match status" value="1"/>
</dbReference>
<comment type="subcellular location">
    <subcellularLocation>
        <location evidence="1">Cell membrane</location>
        <topology evidence="1">Multi-pass membrane protein</topology>
    </subcellularLocation>
</comment>
<evidence type="ECO:0000256" key="6">
    <source>
        <dbReference type="ARBA" id="ARBA00023136"/>
    </source>
</evidence>
<evidence type="ECO:0000259" key="13">
    <source>
        <dbReference type="PROSITE" id="PS50885"/>
    </source>
</evidence>
<evidence type="ECO:0000259" key="12">
    <source>
        <dbReference type="PROSITE" id="PS50111"/>
    </source>
</evidence>
<dbReference type="GO" id="GO:0005886">
    <property type="term" value="C:plasma membrane"/>
    <property type="evidence" value="ECO:0007669"/>
    <property type="project" value="UniProtKB-SubCell"/>
</dbReference>
<dbReference type="SUPFAM" id="SSF58104">
    <property type="entry name" value="Methyl-accepting chemotaxis protein (MCP) signaling domain"/>
    <property type="match status" value="1"/>
</dbReference>
<dbReference type="AlphaFoldDB" id="A0A4Q0YI28"/>
<protein>
    <submittedName>
        <fullName evidence="14">Chemotaxis protein</fullName>
    </submittedName>
</protein>
<reference evidence="14 15" key="1">
    <citation type="submission" date="2017-10" db="EMBL/GenBank/DDBJ databases">
        <title>Genomics of the genus Arcobacter.</title>
        <authorList>
            <person name="Perez-Cataluna A."/>
            <person name="Figueras M.J."/>
        </authorList>
    </citation>
    <scope>NUCLEOTIDE SEQUENCE [LARGE SCALE GENOMIC DNA]</scope>
    <source>
        <strain evidence="14 15">CECT 8993</strain>
    </source>
</reference>
<dbReference type="EMBL" id="PDKJ01000001">
    <property type="protein sequence ID" value="RXJ70350.1"/>
    <property type="molecule type" value="Genomic_DNA"/>
</dbReference>
<proteinExistence type="inferred from homology"/>
<dbReference type="CDD" id="cd12913">
    <property type="entry name" value="PDC1_MCP_like"/>
    <property type="match status" value="1"/>
</dbReference>
<evidence type="ECO:0000256" key="2">
    <source>
        <dbReference type="ARBA" id="ARBA00022475"/>
    </source>
</evidence>
<dbReference type="PROSITE" id="PS50885">
    <property type="entry name" value="HAMP"/>
    <property type="match status" value="2"/>
</dbReference>
<dbReference type="PROSITE" id="PS50111">
    <property type="entry name" value="CHEMOTAXIS_TRANSDUC_2"/>
    <property type="match status" value="1"/>
</dbReference>
<evidence type="ECO:0000256" key="1">
    <source>
        <dbReference type="ARBA" id="ARBA00004651"/>
    </source>
</evidence>
<dbReference type="InterPro" id="IPR003660">
    <property type="entry name" value="HAMP_dom"/>
</dbReference>
<evidence type="ECO:0000256" key="10">
    <source>
        <dbReference type="SAM" id="MobiDB-lite"/>
    </source>
</evidence>
<comment type="similarity">
    <text evidence="7">Belongs to the methyl-accepting chemotaxis (MCP) protein family.</text>
</comment>
<evidence type="ECO:0000313" key="15">
    <source>
        <dbReference type="Proteomes" id="UP000290172"/>
    </source>
</evidence>
<feature type="coiled-coil region" evidence="9">
    <location>
        <begin position="637"/>
        <end position="727"/>
    </location>
</feature>
<feature type="domain" description="HAMP" evidence="13">
    <location>
        <begin position="409"/>
        <end position="456"/>
    </location>
</feature>
<evidence type="ECO:0000256" key="7">
    <source>
        <dbReference type="ARBA" id="ARBA00029447"/>
    </source>
</evidence>
<evidence type="ECO:0000256" key="9">
    <source>
        <dbReference type="SAM" id="Coils"/>
    </source>
</evidence>
<keyword evidence="3" id="KW-0145">Chemotaxis</keyword>
<dbReference type="Gene3D" id="1.10.287.950">
    <property type="entry name" value="Methyl-accepting chemotaxis protein"/>
    <property type="match status" value="1"/>
</dbReference>
<dbReference type="GO" id="GO:0006935">
    <property type="term" value="P:chemotaxis"/>
    <property type="evidence" value="ECO:0007669"/>
    <property type="project" value="UniProtKB-KW"/>
</dbReference>
<keyword evidence="5 11" id="KW-1133">Transmembrane helix</keyword>
<dbReference type="GO" id="GO:0004888">
    <property type="term" value="F:transmembrane signaling receptor activity"/>
    <property type="evidence" value="ECO:0007669"/>
    <property type="project" value="InterPro"/>
</dbReference>
<keyword evidence="2" id="KW-1003">Cell membrane</keyword>
<keyword evidence="6 11" id="KW-0472">Membrane</keyword>
<dbReference type="Gene3D" id="3.30.450.20">
    <property type="entry name" value="PAS domain"/>
    <property type="match status" value="2"/>
</dbReference>
<sequence length="800" mass="89257">MKSISFGNKLLIKVLGVTIVVFATTMFFVAKYSYEAAGNDANTYIKEKADKYANRIKGNIDSSISVVKTLVSEFQEAINYNKKLNDEETIAMLTSVLKNNDQILGLWWSTKEPDVLFDIKENGKQIHKNWYTEKGEFNPYVTRSKDKIIVQLGAEYNEENIWIKGPKEAGKLFITKPYTYAIDGVDTLMLTIATPLYRNGEYVGVMGAELELKSFVEMTKDADLYESGYFFILDHYGIVLGHPDNSYIGKTILERTNNSKSYVTVIDKMKENKPYSYSKISNSTGLEATYYSKPFNIKSADVNWGVVVTAPVNEYMGNANHIRNFSIIASIIAFIIIGLIIYLSVRQLKINLDKITNGLNSFFDYLNKESDNTNPITLDSNDEFGQMANRINTNIDKIKKSIEEDNILIENVKEIVNRVGEGYLDKKISKNSQTDTLNELKNLFNNMLENLEKLVGTNINILSQTLEKYSERDFTVKLDESRSGIIGKELMNLNRMMTEMLQDNQRDGFSLKGSSDELTRSVHTLSKNATEQAASLEETAASIDEITGNIKHTSEKAQEMLNVSSQTKNSAAEGKKLANSTVSAMDEINETVLNINEAISVIDQIAFQTNILSLNAAVEAATAGEAGKGFAVVAQEVRNLASRSAEAAKEIKELVESATQKASNGKNISAKMIEGFSQLEERIEFTNNLIDDVSNAAKEQTIGMTQIADAMNQLDRFTQENAAIADKTNGIAKETNSIALDVVNNVDKNNFDGKNSVKQNTTPAPKKEKVVEKNVVQKPTVKKDTVIKAKKEDEDEWESF</sequence>
<comment type="caution">
    <text evidence="14">The sequence shown here is derived from an EMBL/GenBank/DDBJ whole genome shotgun (WGS) entry which is preliminary data.</text>
</comment>
<dbReference type="Pfam" id="PF00672">
    <property type="entry name" value="HAMP"/>
    <property type="match status" value="1"/>
</dbReference>
<keyword evidence="8" id="KW-0807">Transducer</keyword>
<dbReference type="RefSeq" id="WP_128978504.1">
    <property type="nucleotide sequence ID" value="NZ_PDKJ01000001.1"/>
</dbReference>
<evidence type="ECO:0000256" key="5">
    <source>
        <dbReference type="ARBA" id="ARBA00022989"/>
    </source>
</evidence>
<keyword evidence="4 11" id="KW-0812">Transmembrane</keyword>
<feature type="domain" description="Methyl-accepting transducer" evidence="12">
    <location>
        <begin position="507"/>
        <end position="736"/>
    </location>
</feature>
<accession>A0A4Q0YI28</accession>
<dbReference type="Pfam" id="PF02743">
    <property type="entry name" value="dCache_1"/>
    <property type="match status" value="1"/>
</dbReference>
<dbReference type="InterPro" id="IPR051310">
    <property type="entry name" value="MCP_chemotaxis"/>
</dbReference>
<dbReference type="SMART" id="SM00283">
    <property type="entry name" value="MA"/>
    <property type="match status" value="1"/>
</dbReference>
<dbReference type="Pfam" id="PF00015">
    <property type="entry name" value="MCPsignal"/>
    <property type="match status" value="1"/>
</dbReference>
<organism evidence="14 15">
    <name type="scientific">Halarcobacter ebronensis</name>
    <dbReference type="NCBI Taxonomy" id="1462615"/>
    <lineage>
        <taxon>Bacteria</taxon>
        <taxon>Pseudomonadati</taxon>
        <taxon>Campylobacterota</taxon>
        <taxon>Epsilonproteobacteria</taxon>
        <taxon>Campylobacterales</taxon>
        <taxon>Arcobacteraceae</taxon>
        <taxon>Halarcobacter</taxon>
    </lineage>
</organism>
<dbReference type="CDD" id="cd12912">
    <property type="entry name" value="PDC2_MCP_like"/>
    <property type="match status" value="1"/>
</dbReference>
<dbReference type="Gene3D" id="6.10.340.10">
    <property type="match status" value="1"/>
</dbReference>
<feature type="region of interest" description="Disordered" evidence="10">
    <location>
        <begin position="751"/>
        <end position="772"/>
    </location>
</feature>
<name>A0A4Q0YI28_9BACT</name>
<dbReference type="PRINTS" id="PR00260">
    <property type="entry name" value="CHEMTRNSDUCR"/>
</dbReference>
<evidence type="ECO:0000256" key="4">
    <source>
        <dbReference type="ARBA" id="ARBA00022692"/>
    </source>
</evidence>
<feature type="transmembrane region" description="Helical" evidence="11">
    <location>
        <begin position="325"/>
        <end position="345"/>
    </location>
</feature>
<keyword evidence="9" id="KW-0175">Coiled coil</keyword>
<dbReference type="Proteomes" id="UP000290172">
    <property type="component" value="Unassembled WGS sequence"/>
</dbReference>